<dbReference type="EC" id="2.4.99.12" evidence="3 11"/>
<dbReference type="Proteomes" id="UP000215767">
    <property type="component" value="Unassembled WGS sequence"/>
</dbReference>
<comment type="pathway">
    <text evidence="2 11">Bacterial outer membrane biogenesis; LPS core biosynthesis.</text>
</comment>
<dbReference type="InterPro" id="IPR001296">
    <property type="entry name" value="Glyco_trans_1"/>
</dbReference>
<dbReference type="AlphaFoldDB" id="A0A261UHK8"/>
<evidence type="ECO:0000256" key="10">
    <source>
        <dbReference type="PIRSR" id="PIRSR639901-2"/>
    </source>
</evidence>
<dbReference type="OrthoDB" id="9789797at2"/>
<evidence type="ECO:0000256" key="6">
    <source>
        <dbReference type="ARBA" id="ARBA00022679"/>
    </source>
</evidence>
<evidence type="ECO:0000256" key="1">
    <source>
        <dbReference type="ARBA" id="ARBA00004196"/>
    </source>
</evidence>
<dbReference type="Pfam" id="PF04413">
    <property type="entry name" value="Glycos_transf_N"/>
    <property type="match status" value="1"/>
</dbReference>
<feature type="signal peptide" evidence="12">
    <location>
        <begin position="1"/>
        <end position="18"/>
    </location>
</feature>
<dbReference type="InterPro" id="IPR039901">
    <property type="entry name" value="Kdotransferase"/>
</dbReference>
<comment type="function">
    <text evidence="11">Involved in lipopolysaccharide (LPS) biosynthesis. Catalyzes the transfer of 3-deoxy-D-manno-octulosonate (Kdo) residue(s) from CMP-Kdo to lipid IV(A), the tetraacyldisaccharide-1,4'-bisphosphate precursor of lipid A.</text>
</comment>
<evidence type="ECO:0000256" key="8">
    <source>
        <dbReference type="ARBA" id="ARBA00049183"/>
    </source>
</evidence>
<gene>
    <name evidence="15" type="ORF">CAL28_19190</name>
</gene>
<evidence type="ECO:0000259" key="14">
    <source>
        <dbReference type="Pfam" id="PF04413"/>
    </source>
</evidence>
<keyword evidence="11" id="KW-1003">Cell membrane</keyword>
<evidence type="ECO:0000313" key="15">
    <source>
        <dbReference type="EMBL" id="OZI61429.1"/>
    </source>
</evidence>
<dbReference type="GO" id="GO:0009245">
    <property type="term" value="P:lipid A biosynthetic process"/>
    <property type="evidence" value="ECO:0007669"/>
    <property type="project" value="TreeGrafter"/>
</dbReference>
<dbReference type="Pfam" id="PF00534">
    <property type="entry name" value="Glycos_transf_1"/>
    <property type="match status" value="1"/>
</dbReference>
<comment type="similarity">
    <text evidence="11">Belongs to the glycosyltransferase group 1 family.</text>
</comment>
<dbReference type="GO" id="GO:0043842">
    <property type="term" value="F:Kdo transferase activity"/>
    <property type="evidence" value="ECO:0007669"/>
    <property type="project" value="UniProtKB-EC"/>
</dbReference>
<dbReference type="EMBL" id="NEVS01000004">
    <property type="protein sequence ID" value="OZI61429.1"/>
    <property type="molecule type" value="Genomic_DNA"/>
</dbReference>
<comment type="subcellular location">
    <subcellularLocation>
        <location evidence="1">Cell envelope</location>
    </subcellularLocation>
    <subcellularLocation>
        <location evidence="11">Cell membrane</location>
    </subcellularLocation>
</comment>
<evidence type="ECO:0000256" key="7">
    <source>
        <dbReference type="ARBA" id="ARBA00031445"/>
    </source>
</evidence>
<dbReference type="UniPathway" id="UPA00958"/>
<feature type="site" description="Transition state stabilizer" evidence="10">
    <location>
        <position position="135"/>
    </location>
</feature>
<proteinExistence type="inferred from homology"/>
<feature type="domain" description="3-deoxy-D-manno-octulosonic-acid transferase N-terminal" evidence="14">
    <location>
        <begin position="35"/>
        <end position="214"/>
    </location>
</feature>
<keyword evidence="16" id="KW-1185">Reference proteome</keyword>
<evidence type="ECO:0000256" key="5">
    <source>
        <dbReference type="ARBA" id="ARBA00022519"/>
    </source>
</evidence>
<accession>A0A261UHK8</accession>
<feature type="active site" description="Proton acceptor" evidence="9">
    <location>
        <position position="62"/>
    </location>
</feature>
<reference evidence="16" key="1">
    <citation type="submission" date="2017-05" db="EMBL/GenBank/DDBJ databases">
        <title>Complete and WGS of Bordetella genogroups.</title>
        <authorList>
            <person name="Spilker T."/>
            <person name="Lipuma J."/>
        </authorList>
    </citation>
    <scope>NUCLEOTIDE SEQUENCE [LARGE SCALE GENOMIC DNA]</scope>
    <source>
        <strain evidence="16">AU8856</strain>
    </source>
</reference>
<dbReference type="PANTHER" id="PTHR42755">
    <property type="entry name" value="3-DEOXY-MANNO-OCTULOSONATE CYTIDYLYLTRANSFERASE"/>
    <property type="match status" value="1"/>
</dbReference>
<evidence type="ECO:0000256" key="4">
    <source>
        <dbReference type="ARBA" id="ARBA00019077"/>
    </source>
</evidence>
<feature type="chain" id="PRO_5012605082" description="3-deoxy-D-manno-octulosonic acid transferase" evidence="12">
    <location>
        <begin position="19"/>
        <end position="451"/>
    </location>
</feature>
<keyword evidence="6 11" id="KW-0808">Transferase</keyword>
<evidence type="ECO:0000256" key="9">
    <source>
        <dbReference type="PIRSR" id="PIRSR639901-1"/>
    </source>
</evidence>
<evidence type="ECO:0000313" key="16">
    <source>
        <dbReference type="Proteomes" id="UP000215767"/>
    </source>
</evidence>
<protein>
    <recommendedName>
        <fullName evidence="4 11">3-deoxy-D-manno-octulosonic acid transferase</fullName>
        <shortName evidence="11">Kdo transferase</shortName>
        <ecNumber evidence="3 11">2.4.99.12</ecNumber>
    </recommendedName>
    <alternativeName>
        <fullName evidence="7 11">Lipid IV(A) 3-deoxy-D-manno-octulosonic acid transferase</fullName>
    </alternativeName>
</protein>
<dbReference type="Gene3D" id="3.40.50.2000">
    <property type="entry name" value="Glycogen Phosphorylase B"/>
    <property type="match status" value="1"/>
</dbReference>
<dbReference type="GO" id="GO:0030313">
    <property type="term" value="C:cell envelope"/>
    <property type="evidence" value="ECO:0007669"/>
    <property type="project" value="UniProtKB-SubCell"/>
</dbReference>
<evidence type="ECO:0000256" key="3">
    <source>
        <dbReference type="ARBA" id="ARBA00012621"/>
    </source>
</evidence>
<dbReference type="Gene3D" id="3.40.50.11720">
    <property type="entry name" value="3-Deoxy-D-manno-octulosonic-acid transferase, N-terminal domain"/>
    <property type="match status" value="1"/>
</dbReference>
<keyword evidence="5" id="KW-0997">Cell inner membrane</keyword>
<sequence>MNRTTYACLLRACAPVLAARALARGRSDALHGAALWERFGFGYALPPSGVAPVWIHALSLGETRAAQPLVQALLQRRWPVILTHTTATGRREGARLFGMAIESGQLRQAWLPYDTPGACRRFLDEIAPSCGILIEREVWPTMIHEAGTRGVPMILASARLSERSARRGRYAGRVLRDAYAGLDRVLAQTQHDAARLRASGARNVQVCGNIKFDVAVPLDQAALGRTWRQMWQRPAVIVASTHDGEEAAFIQAYAGRAWFREGRDLPLLVIVPRHPERFDAVAAQLAHTRLNWTRRTAIDLLRPLPEGLQVLLGDSMGELPAYYAAADVAIVAGSFIATGGQNLIEPCAVGTPVVVGPHANNFMQFTREAIVAGAALRAPDPSAALDIAIELTANATARADMVAAGQRYVASHRGAVERTVREVAQLLAERRIIPGKVGAVASSIPALQFLF</sequence>
<comment type="catalytic activity">
    <reaction evidence="8 11">
        <text>lipid IVA (E. coli) + CMP-3-deoxy-beta-D-manno-octulosonate = alpha-Kdo-(2-&gt;6)-lipid IVA (E. coli) + CMP + H(+)</text>
        <dbReference type="Rhea" id="RHEA:28066"/>
        <dbReference type="ChEBI" id="CHEBI:15378"/>
        <dbReference type="ChEBI" id="CHEBI:58603"/>
        <dbReference type="ChEBI" id="CHEBI:60364"/>
        <dbReference type="ChEBI" id="CHEBI:60377"/>
        <dbReference type="ChEBI" id="CHEBI:85987"/>
        <dbReference type="EC" id="2.4.99.12"/>
    </reaction>
</comment>
<feature type="domain" description="Glycosyl transferase family 1" evidence="13">
    <location>
        <begin position="304"/>
        <end position="406"/>
    </location>
</feature>
<dbReference type="RefSeq" id="WP_094842836.1">
    <property type="nucleotide sequence ID" value="NZ_NEVS01000004.1"/>
</dbReference>
<feature type="site" description="Transition state stabilizer" evidence="10">
    <location>
        <position position="211"/>
    </location>
</feature>
<organism evidence="15 16">
    <name type="scientific">Bordetella genomosp. 11</name>
    <dbReference type="NCBI Taxonomy" id="1416808"/>
    <lineage>
        <taxon>Bacteria</taxon>
        <taxon>Pseudomonadati</taxon>
        <taxon>Pseudomonadota</taxon>
        <taxon>Betaproteobacteria</taxon>
        <taxon>Burkholderiales</taxon>
        <taxon>Alcaligenaceae</taxon>
        <taxon>Bordetella</taxon>
    </lineage>
</organism>
<dbReference type="SUPFAM" id="SSF53756">
    <property type="entry name" value="UDP-Glycosyltransferase/glycogen phosphorylase"/>
    <property type="match status" value="1"/>
</dbReference>
<dbReference type="InterPro" id="IPR007507">
    <property type="entry name" value="Glycos_transf_N"/>
</dbReference>
<name>A0A261UHK8_9BORD</name>
<dbReference type="GO" id="GO:0009244">
    <property type="term" value="P:lipopolysaccharide core region biosynthetic process"/>
    <property type="evidence" value="ECO:0007669"/>
    <property type="project" value="UniProtKB-UniRule"/>
</dbReference>
<comment type="caution">
    <text evidence="15">The sequence shown here is derived from an EMBL/GenBank/DDBJ whole genome shotgun (WGS) entry which is preliminary data.</text>
</comment>
<evidence type="ECO:0000259" key="13">
    <source>
        <dbReference type="Pfam" id="PF00534"/>
    </source>
</evidence>
<keyword evidence="5" id="KW-0472">Membrane</keyword>
<dbReference type="GO" id="GO:0005886">
    <property type="term" value="C:plasma membrane"/>
    <property type="evidence" value="ECO:0007669"/>
    <property type="project" value="UniProtKB-SubCell"/>
</dbReference>
<evidence type="ECO:0000256" key="12">
    <source>
        <dbReference type="SAM" id="SignalP"/>
    </source>
</evidence>
<evidence type="ECO:0000256" key="2">
    <source>
        <dbReference type="ARBA" id="ARBA00004713"/>
    </source>
</evidence>
<keyword evidence="11" id="KW-0448">Lipopolysaccharide biosynthesis</keyword>
<dbReference type="InterPro" id="IPR038107">
    <property type="entry name" value="Glycos_transf_N_sf"/>
</dbReference>
<keyword evidence="12" id="KW-0732">Signal</keyword>
<dbReference type="PANTHER" id="PTHR42755:SF1">
    <property type="entry name" value="3-DEOXY-D-MANNO-OCTULOSONIC ACID TRANSFERASE, MITOCHONDRIAL-RELATED"/>
    <property type="match status" value="1"/>
</dbReference>
<evidence type="ECO:0000256" key="11">
    <source>
        <dbReference type="RuleBase" id="RU365103"/>
    </source>
</evidence>